<dbReference type="AlphaFoldDB" id="A0A225DAE3"/>
<accession>A0A225DAE3</accession>
<comment type="caution">
    <text evidence="1">The sequence shown here is derived from an EMBL/GenBank/DDBJ whole genome shotgun (WGS) entry which is preliminary data.</text>
</comment>
<proteinExistence type="predicted"/>
<sequence>MKASGPVQVGRVKSLWRAISQAFCNVNWVLSVEFSERCTA</sequence>
<evidence type="ECO:0000313" key="1">
    <source>
        <dbReference type="EMBL" id="OWK37933.1"/>
    </source>
</evidence>
<gene>
    <name evidence="1" type="ORF">FRUB_07053</name>
</gene>
<keyword evidence="2" id="KW-1185">Reference proteome</keyword>
<evidence type="ECO:0000313" key="2">
    <source>
        <dbReference type="Proteomes" id="UP000214646"/>
    </source>
</evidence>
<organism evidence="1 2">
    <name type="scientific">Fimbriiglobus ruber</name>
    <dbReference type="NCBI Taxonomy" id="1908690"/>
    <lineage>
        <taxon>Bacteria</taxon>
        <taxon>Pseudomonadati</taxon>
        <taxon>Planctomycetota</taxon>
        <taxon>Planctomycetia</taxon>
        <taxon>Gemmatales</taxon>
        <taxon>Gemmataceae</taxon>
        <taxon>Fimbriiglobus</taxon>
    </lineage>
</organism>
<name>A0A225DAE3_9BACT</name>
<protein>
    <submittedName>
        <fullName evidence="1">Uncharacterized protein</fullName>
    </submittedName>
</protein>
<dbReference type="EMBL" id="NIDE01000014">
    <property type="protein sequence ID" value="OWK37933.1"/>
    <property type="molecule type" value="Genomic_DNA"/>
</dbReference>
<dbReference type="Proteomes" id="UP000214646">
    <property type="component" value="Unassembled WGS sequence"/>
</dbReference>
<reference evidence="2" key="1">
    <citation type="submission" date="2017-06" db="EMBL/GenBank/DDBJ databases">
        <title>Genome analysis of Fimbriiglobus ruber SP5, the first member of the order Planctomycetales with confirmed chitinolytic capability.</title>
        <authorList>
            <person name="Ravin N.V."/>
            <person name="Rakitin A.L."/>
            <person name="Ivanova A.A."/>
            <person name="Beletsky A.V."/>
            <person name="Kulichevskaya I.S."/>
            <person name="Mardanov A.V."/>
            <person name="Dedysh S.N."/>
        </authorList>
    </citation>
    <scope>NUCLEOTIDE SEQUENCE [LARGE SCALE GENOMIC DNA]</scope>
    <source>
        <strain evidence="2">SP5</strain>
    </source>
</reference>